<dbReference type="Gene3D" id="1.10.10.10">
    <property type="entry name" value="Winged helix-like DNA-binding domain superfamily/Winged helix DNA-binding domain"/>
    <property type="match status" value="1"/>
</dbReference>
<dbReference type="RefSeq" id="WP_013028334.1">
    <property type="nucleotide sequence ID" value="NC_013959.1"/>
</dbReference>
<dbReference type="Proteomes" id="UP000001625">
    <property type="component" value="Chromosome"/>
</dbReference>
<accession>D5CUA0</accession>
<dbReference type="KEGG" id="slt:Slit_0193"/>
<dbReference type="eggNOG" id="COG1321">
    <property type="taxonomic scope" value="Bacteria"/>
</dbReference>
<sequence length="195" mass="22113">MAWIAEQVLTAIKDSDMRECITEERLVDLTQLTKRKVQESCRKLCHSGLLEKTGQGCHTITKAGLEALKAGAQYRSGPKDKQQNGKRVWKNTTRIRIWRAIRLRRKFTVPEIITLVADDDARGDITSNVQKYVRALAAAGYLIELPKREQGTSLTSNGYKRWWLTDEKDSGPDAPIWRIGRGTVYDPNTKTEVAI</sequence>
<dbReference type="OrthoDB" id="9181371at2"/>
<evidence type="ECO:0000313" key="2">
    <source>
        <dbReference type="Proteomes" id="UP000001625"/>
    </source>
</evidence>
<reference evidence="1 2" key="1">
    <citation type="submission" date="2010-03" db="EMBL/GenBank/DDBJ databases">
        <title>Complete sequence of Sideroxydans lithotrophicus ES-1.</title>
        <authorList>
            <consortium name="US DOE Joint Genome Institute"/>
            <person name="Lucas S."/>
            <person name="Copeland A."/>
            <person name="Lapidus A."/>
            <person name="Cheng J.-F."/>
            <person name="Bruce D."/>
            <person name="Goodwin L."/>
            <person name="Pitluck S."/>
            <person name="Munk A.C."/>
            <person name="Detter J.C."/>
            <person name="Han C."/>
            <person name="Tapia R."/>
            <person name="Larimer F."/>
            <person name="Land M."/>
            <person name="Hauser L."/>
            <person name="Kyrpides N."/>
            <person name="Ivanova N."/>
            <person name="Emerson D."/>
            <person name="Woyke T."/>
        </authorList>
    </citation>
    <scope>NUCLEOTIDE SEQUENCE [LARGE SCALE GENOMIC DNA]</scope>
    <source>
        <strain evidence="1 2">ES-1</strain>
    </source>
</reference>
<dbReference type="STRING" id="580332.Slit_0193"/>
<dbReference type="HOGENOM" id="CLU_120391_0_0_4"/>
<gene>
    <name evidence="1" type="ordered locus">Slit_0193</name>
</gene>
<dbReference type="InterPro" id="IPR036388">
    <property type="entry name" value="WH-like_DNA-bd_sf"/>
</dbReference>
<protein>
    <submittedName>
        <fullName evidence="1">Uncharacterized protein</fullName>
    </submittedName>
</protein>
<organism evidence="1 2">
    <name type="scientific">Sideroxydans lithotrophicus (strain ES-1)</name>
    <dbReference type="NCBI Taxonomy" id="580332"/>
    <lineage>
        <taxon>Bacteria</taxon>
        <taxon>Pseudomonadati</taxon>
        <taxon>Pseudomonadota</taxon>
        <taxon>Betaproteobacteria</taxon>
        <taxon>Nitrosomonadales</taxon>
        <taxon>Gallionellaceae</taxon>
        <taxon>Sideroxydans</taxon>
    </lineage>
</organism>
<name>D5CUA0_SIDLE</name>
<dbReference type="EMBL" id="CP001965">
    <property type="protein sequence ID" value="ADE10435.1"/>
    <property type="molecule type" value="Genomic_DNA"/>
</dbReference>
<dbReference type="AlphaFoldDB" id="D5CUA0"/>
<proteinExistence type="predicted"/>
<keyword evidence="2" id="KW-1185">Reference proteome</keyword>
<evidence type="ECO:0000313" key="1">
    <source>
        <dbReference type="EMBL" id="ADE10435.1"/>
    </source>
</evidence>